<dbReference type="EMBL" id="CAMXCT030001351">
    <property type="protein sequence ID" value="CAL4776585.1"/>
    <property type="molecule type" value="Genomic_DNA"/>
</dbReference>
<organism evidence="2">
    <name type="scientific">Cladocopium goreaui</name>
    <dbReference type="NCBI Taxonomy" id="2562237"/>
    <lineage>
        <taxon>Eukaryota</taxon>
        <taxon>Sar</taxon>
        <taxon>Alveolata</taxon>
        <taxon>Dinophyceae</taxon>
        <taxon>Suessiales</taxon>
        <taxon>Symbiodiniaceae</taxon>
        <taxon>Cladocopium</taxon>
    </lineage>
</organism>
<dbReference type="EMBL" id="CAMXCT020001351">
    <property type="protein sequence ID" value="CAL1142648.1"/>
    <property type="molecule type" value="Genomic_DNA"/>
</dbReference>
<evidence type="ECO:0000256" key="1">
    <source>
        <dbReference type="SAM" id="MobiDB-lite"/>
    </source>
</evidence>
<proteinExistence type="predicted"/>
<feature type="region of interest" description="Disordered" evidence="1">
    <location>
        <begin position="88"/>
        <end position="109"/>
    </location>
</feature>
<protein>
    <submittedName>
        <fullName evidence="2">Uncharacterized protein</fullName>
    </submittedName>
</protein>
<keyword evidence="4" id="KW-1185">Reference proteome</keyword>
<reference evidence="3 4" key="2">
    <citation type="submission" date="2024-05" db="EMBL/GenBank/DDBJ databases">
        <authorList>
            <person name="Chen Y."/>
            <person name="Shah S."/>
            <person name="Dougan E. K."/>
            <person name="Thang M."/>
            <person name="Chan C."/>
        </authorList>
    </citation>
    <scope>NUCLEOTIDE SEQUENCE [LARGE SCALE GENOMIC DNA]</scope>
</reference>
<evidence type="ECO:0000313" key="4">
    <source>
        <dbReference type="Proteomes" id="UP001152797"/>
    </source>
</evidence>
<sequence length="109" mass="11937">MKAINFAGGWRARVSCRGLQPDVDSFKTKLGAHAMVKPVHDDDREQEQTARKRILEDVAVTKKGAEAAIALAALLPAARMRITSARLQDAQRSVVDKVDEPANAEEEEV</sequence>
<accession>A0A9P1CEN0</accession>
<evidence type="ECO:0000313" key="2">
    <source>
        <dbReference type="EMBL" id="CAI3989273.1"/>
    </source>
</evidence>
<comment type="caution">
    <text evidence="2">The sequence shown here is derived from an EMBL/GenBank/DDBJ whole genome shotgun (WGS) entry which is preliminary data.</text>
</comment>
<name>A0A9P1CEN0_9DINO</name>
<dbReference type="Proteomes" id="UP001152797">
    <property type="component" value="Unassembled WGS sequence"/>
</dbReference>
<reference evidence="2" key="1">
    <citation type="submission" date="2022-10" db="EMBL/GenBank/DDBJ databases">
        <authorList>
            <person name="Chen Y."/>
            <person name="Dougan E. K."/>
            <person name="Chan C."/>
            <person name="Rhodes N."/>
            <person name="Thang M."/>
        </authorList>
    </citation>
    <scope>NUCLEOTIDE SEQUENCE</scope>
</reference>
<gene>
    <name evidence="2" type="ORF">C1SCF055_LOCUS16359</name>
</gene>
<evidence type="ECO:0000313" key="3">
    <source>
        <dbReference type="EMBL" id="CAL4776585.1"/>
    </source>
</evidence>
<dbReference type="AlphaFoldDB" id="A0A9P1CEN0"/>
<dbReference type="EMBL" id="CAMXCT010001351">
    <property type="protein sequence ID" value="CAI3989273.1"/>
    <property type="molecule type" value="Genomic_DNA"/>
</dbReference>